<evidence type="ECO:0000256" key="1">
    <source>
        <dbReference type="SAM" id="MobiDB-lite"/>
    </source>
</evidence>
<keyword evidence="3" id="KW-1185">Reference proteome</keyword>
<evidence type="ECO:0000313" key="3">
    <source>
        <dbReference type="Proteomes" id="UP000053097"/>
    </source>
</evidence>
<feature type="region of interest" description="Disordered" evidence="1">
    <location>
        <begin position="196"/>
        <end position="215"/>
    </location>
</feature>
<dbReference type="EMBL" id="KK107109">
    <property type="protein sequence ID" value="EZA59368.1"/>
    <property type="molecule type" value="Genomic_DNA"/>
</dbReference>
<organism evidence="2 3">
    <name type="scientific">Ooceraea biroi</name>
    <name type="common">Clonal raider ant</name>
    <name type="synonym">Cerapachys biroi</name>
    <dbReference type="NCBI Taxonomy" id="2015173"/>
    <lineage>
        <taxon>Eukaryota</taxon>
        <taxon>Metazoa</taxon>
        <taxon>Ecdysozoa</taxon>
        <taxon>Arthropoda</taxon>
        <taxon>Hexapoda</taxon>
        <taxon>Insecta</taxon>
        <taxon>Pterygota</taxon>
        <taxon>Neoptera</taxon>
        <taxon>Endopterygota</taxon>
        <taxon>Hymenoptera</taxon>
        <taxon>Apocrita</taxon>
        <taxon>Aculeata</taxon>
        <taxon>Formicoidea</taxon>
        <taxon>Formicidae</taxon>
        <taxon>Dorylinae</taxon>
        <taxon>Ooceraea</taxon>
    </lineage>
</organism>
<proteinExistence type="predicted"/>
<reference evidence="2 3" key="1">
    <citation type="journal article" date="2014" name="Curr. Biol.">
        <title>The genome of the clonal raider ant Cerapachys biroi.</title>
        <authorList>
            <person name="Oxley P.R."/>
            <person name="Ji L."/>
            <person name="Fetter-Pruneda I."/>
            <person name="McKenzie S.K."/>
            <person name="Li C."/>
            <person name="Hu H."/>
            <person name="Zhang G."/>
            <person name="Kronauer D.J."/>
        </authorList>
    </citation>
    <scope>NUCLEOTIDE SEQUENCE [LARGE SCALE GENOMIC DNA]</scope>
</reference>
<gene>
    <name evidence="2" type="ORF">X777_16014</name>
</gene>
<protein>
    <submittedName>
        <fullName evidence="2">Uncharacterized protein</fullName>
    </submittedName>
</protein>
<dbReference type="Proteomes" id="UP000053097">
    <property type="component" value="Unassembled WGS sequence"/>
</dbReference>
<evidence type="ECO:0000313" key="2">
    <source>
        <dbReference type="EMBL" id="EZA59368.1"/>
    </source>
</evidence>
<accession>A0A026WTS9</accession>
<dbReference type="AlphaFoldDB" id="A0A026WTS9"/>
<name>A0A026WTS9_OOCBI</name>
<sequence>MVPDLFHVVPIGDDTVFDGILNGEDTPLTLRLVTHVTILLSHAHHDSLNVRFIRLRCNRTLGLISLISSNARVLLLLHVVSRFFSLTWYRGLPTMEGNTARGASSPANPALHIPDPLSITRAATSSSHIFEQCYRGGGYLLVRIYREAHGLVSRLQQVNDGDNLGKEDSRTRCCRDCRSIAFSGGTVALYQLPSSCHRSSGRGSRGFSSSVGLAR</sequence>